<proteinExistence type="predicted"/>
<organism evidence="1 2">
    <name type="scientific">Marinibactrum halimedae</name>
    <dbReference type="NCBI Taxonomy" id="1444977"/>
    <lineage>
        <taxon>Bacteria</taxon>
        <taxon>Pseudomonadati</taxon>
        <taxon>Pseudomonadota</taxon>
        <taxon>Gammaproteobacteria</taxon>
        <taxon>Cellvibrionales</taxon>
        <taxon>Cellvibrionaceae</taxon>
        <taxon>Marinibactrum</taxon>
    </lineage>
</organism>
<evidence type="ECO:0000313" key="1">
    <source>
        <dbReference type="EMBL" id="GLS24639.1"/>
    </source>
</evidence>
<reference evidence="1 2" key="1">
    <citation type="journal article" date="2014" name="Int. J. Syst. Evol. Microbiol.">
        <title>Complete genome sequence of Corynebacterium casei LMG S-19264T (=DSM 44701T), isolated from a smear-ripened cheese.</title>
        <authorList>
            <consortium name="US DOE Joint Genome Institute (JGI-PGF)"/>
            <person name="Walter F."/>
            <person name="Albersmeier A."/>
            <person name="Kalinowski J."/>
            <person name="Ruckert C."/>
        </authorList>
    </citation>
    <scope>NUCLEOTIDE SEQUENCE [LARGE SCALE GENOMIC DNA]</scope>
    <source>
        <strain evidence="1 2">NBRC 110095</strain>
    </source>
</reference>
<protein>
    <submittedName>
        <fullName evidence="1">Uncharacterized protein</fullName>
    </submittedName>
</protein>
<accession>A0AA37T267</accession>
<comment type="caution">
    <text evidence="1">The sequence shown here is derived from an EMBL/GenBank/DDBJ whole genome shotgun (WGS) entry which is preliminary data.</text>
</comment>
<dbReference type="RefSeq" id="WP_232595713.1">
    <property type="nucleotide sequence ID" value="NZ_BSPD01000016.1"/>
</dbReference>
<keyword evidence="2" id="KW-1185">Reference proteome</keyword>
<dbReference type="Proteomes" id="UP001156870">
    <property type="component" value="Unassembled WGS sequence"/>
</dbReference>
<gene>
    <name evidence="1" type="ORF">GCM10007877_03530</name>
</gene>
<dbReference type="AlphaFoldDB" id="A0AA37T267"/>
<evidence type="ECO:0000313" key="2">
    <source>
        <dbReference type="Proteomes" id="UP001156870"/>
    </source>
</evidence>
<sequence length="102" mass="11780">MMNEPYKTLYMQLMKHNWQHWGRWKFGVKAIQGEAIYIGDDDAHLTILSKVNGYHKTINKITGPQDLTATTLDAIIRKCEVGDAFDITPTINNTLQWFKNNP</sequence>
<name>A0AA37T267_9GAMM</name>
<dbReference type="EMBL" id="BSPD01000016">
    <property type="protein sequence ID" value="GLS24639.1"/>
    <property type="molecule type" value="Genomic_DNA"/>
</dbReference>